<organism evidence="1">
    <name type="scientific">marine sediment metagenome</name>
    <dbReference type="NCBI Taxonomy" id="412755"/>
    <lineage>
        <taxon>unclassified sequences</taxon>
        <taxon>metagenomes</taxon>
        <taxon>ecological metagenomes</taxon>
    </lineage>
</organism>
<name>X1VQ77_9ZZZZ</name>
<dbReference type="EMBL" id="BARW01037048">
    <property type="protein sequence ID" value="GAJ22357.1"/>
    <property type="molecule type" value="Genomic_DNA"/>
</dbReference>
<feature type="non-terminal residue" evidence="1">
    <location>
        <position position="167"/>
    </location>
</feature>
<accession>X1VQ77</accession>
<gene>
    <name evidence="1" type="ORF">S12H4_57322</name>
</gene>
<sequence length="167" mass="20597">MINKIVKIIEKVDERSTDLTKISLWHMNLEDFFRFILKYFELEKVLKDKFDEEFQYPNDYLYYQQEHKFLNYIEYLLIQIKPFLLLAYKLNELKDVSEIFKENNINEDSIVNMLDNFITLHRTGRPRKFYPLDSEDFQKFKEKYENVIEYLKEVKSEKVKSMRDFAI</sequence>
<reference evidence="1" key="1">
    <citation type="journal article" date="2014" name="Front. Microbiol.">
        <title>High frequency of phylogenetically diverse reductive dehalogenase-homologous genes in deep subseafloor sedimentary metagenomes.</title>
        <authorList>
            <person name="Kawai M."/>
            <person name="Futagami T."/>
            <person name="Toyoda A."/>
            <person name="Takaki Y."/>
            <person name="Nishi S."/>
            <person name="Hori S."/>
            <person name="Arai W."/>
            <person name="Tsubouchi T."/>
            <person name="Morono Y."/>
            <person name="Uchiyama I."/>
            <person name="Ito T."/>
            <person name="Fujiyama A."/>
            <person name="Inagaki F."/>
            <person name="Takami H."/>
        </authorList>
    </citation>
    <scope>NUCLEOTIDE SEQUENCE</scope>
    <source>
        <strain evidence="1">Expedition CK06-06</strain>
    </source>
</reference>
<evidence type="ECO:0000313" key="1">
    <source>
        <dbReference type="EMBL" id="GAJ22357.1"/>
    </source>
</evidence>
<protein>
    <submittedName>
        <fullName evidence="1">Uncharacterized protein</fullName>
    </submittedName>
</protein>
<dbReference type="AlphaFoldDB" id="X1VQ77"/>
<proteinExistence type="predicted"/>
<comment type="caution">
    <text evidence="1">The sequence shown here is derived from an EMBL/GenBank/DDBJ whole genome shotgun (WGS) entry which is preliminary data.</text>
</comment>